<comment type="subcellular location">
    <subcellularLocation>
        <location evidence="1">Cell membrane</location>
        <topology evidence="1">Multi-pass membrane protein</topology>
    </subcellularLocation>
</comment>
<evidence type="ECO:0000256" key="6">
    <source>
        <dbReference type="ARBA" id="ARBA00022989"/>
    </source>
</evidence>
<gene>
    <name evidence="11" type="ORF">EDC16_10141</name>
    <name evidence="12" type="ORF">FHQ21_00220</name>
</gene>
<dbReference type="Proteomes" id="UP000294619">
    <property type="component" value="Unassembled WGS sequence"/>
</dbReference>
<keyword evidence="5 8" id="KW-0812">Transmembrane</keyword>
<reference evidence="11 13" key="1">
    <citation type="submission" date="2019-03" db="EMBL/GenBank/DDBJ databases">
        <title>Genomic Encyclopedia of Type Strains, Phase IV (KMG-IV): sequencing the most valuable type-strain genomes for metagenomic binning, comparative biology and taxonomic classification.</title>
        <authorList>
            <person name="Goeker M."/>
        </authorList>
    </citation>
    <scope>NUCLEOTIDE SEQUENCE [LARGE SCALE GENOMIC DNA]</scope>
    <source>
        <strain evidence="11 13">DSM 28140</strain>
    </source>
</reference>
<evidence type="ECO:0000259" key="10">
    <source>
        <dbReference type="Pfam" id="PF12704"/>
    </source>
</evidence>
<feature type="transmembrane region" description="Helical" evidence="8">
    <location>
        <begin position="27"/>
        <end position="50"/>
    </location>
</feature>
<dbReference type="Pfam" id="PF12704">
    <property type="entry name" value="MacB_PCD"/>
    <property type="match status" value="1"/>
</dbReference>
<feature type="transmembrane region" description="Helical" evidence="8">
    <location>
        <begin position="361"/>
        <end position="381"/>
    </location>
</feature>
<dbReference type="Proteomes" id="UP000305526">
    <property type="component" value="Unassembled WGS sequence"/>
</dbReference>
<keyword evidence="4" id="KW-1003">Cell membrane</keyword>
<evidence type="ECO:0000259" key="9">
    <source>
        <dbReference type="Pfam" id="PF02687"/>
    </source>
</evidence>
<feature type="transmembrane region" description="Helical" evidence="8">
    <location>
        <begin position="313"/>
        <end position="341"/>
    </location>
</feature>
<dbReference type="InterPro" id="IPR011925">
    <property type="entry name" value="LolCE_TM"/>
</dbReference>
<dbReference type="Pfam" id="PF02687">
    <property type="entry name" value="FtsX"/>
    <property type="match status" value="1"/>
</dbReference>
<dbReference type="GO" id="GO:0042953">
    <property type="term" value="P:lipoprotein transport"/>
    <property type="evidence" value="ECO:0007669"/>
    <property type="project" value="InterPro"/>
</dbReference>
<dbReference type="InterPro" id="IPR003838">
    <property type="entry name" value="ABC3_permease_C"/>
</dbReference>
<feature type="domain" description="MacB-like periplasmic core" evidence="10">
    <location>
        <begin position="34"/>
        <end position="231"/>
    </location>
</feature>
<feature type="domain" description="ABC3 transporter permease C-terminal" evidence="9">
    <location>
        <begin position="270"/>
        <end position="391"/>
    </location>
</feature>
<dbReference type="EMBL" id="VDGV01000003">
    <property type="protein sequence ID" value="TNG93701.1"/>
    <property type="molecule type" value="Genomic_DNA"/>
</dbReference>
<dbReference type="AlphaFoldDB" id="A0A4R3YFN1"/>
<comment type="similarity">
    <text evidence="2">Belongs to the ABC-4 integral membrane protein family. LolC/E subfamily.</text>
</comment>
<keyword evidence="7 8" id="KW-0472">Membrane</keyword>
<name>A0A4R3YFN1_9PAST</name>
<reference evidence="12 14" key="2">
    <citation type="submission" date="2019-05" db="EMBL/GenBank/DDBJ databases">
        <title>Pasteurellaceae isolates from reptiles.</title>
        <authorList>
            <person name="Bojesen A.M."/>
            <person name="Lund E."/>
        </authorList>
    </citation>
    <scope>NUCLEOTIDE SEQUENCE [LARGE SCALE GENOMIC DNA]</scope>
    <source>
        <strain evidence="12 14">ELNT2x</strain>
    </source>
</reference>
<comment type="caution">
    <text evidence="11">The sequence shown here is derived from an EMBL/GenBank/DDBJ whole genome shotgun (WGS) entry which is preliminary data.</text>
</comment>
<dbReference type="RefSeq" id="WP_132964209.1">
    <property type="nucleotide sequence ID" value="NZ_LEKL01000015.1"/>
</dbReference>
<dbReference type="EMBL" id="SMCP01000001">
    <property type="protein sequence ID" value="TCV89734.1"/>
    <property type="molecule type" value="Genomic_DNA"/>
</dbReference>
<evidence type="ECO:0000256" key="8">
    <source>
        <dbReference type="SAM" id="Phobius"/>
    </source>
</evidence>
<evidence type="ECO:0000313" key="13">
    <source>
        <dbReference type="Proteomes" id="UP000294619"/>
    </source>
</evidence>
<evidence type="ECO:0000313" key="14">
    <source>
        <dbReference type="Proteomes" id="UP000305526"/>
    </source>
</evidence>
<dbReference type="PANTHER" id="PTHR30489:SF8">
    <property type="entry name" value="LIPOPROTEIN-RELEASING SYSTEM TRANSMEMBRANE PROTEIN LOLC"/>
    <property type="match status" value="1"/>
</dbReference>
<keyword evidence="11" id="KW-0449">Lipoprotein</keyword>
<keyword evidence="14" id="KW-1185">Reference proteome</keyword>
<accession>A0A4R3YFN1</accession>
<dbReference type="InterPro" id="IPR051447">
    <property type="entry name" value="Lipoprotein-release_system"/>
</dbReference>
<organism evidence="11 13">
    <name type="scientific">Testudinibacter aquarius</name>
    <dbReference type="NCBI Taxonomy" id="1524974"/>
    <lineage>
        <taxon>Bacteria</taxon>
        <taxon>Pseudomonadati</taxon>
        <taxon>Pseudomonadota</taxon>
        <taxon>Gammaproteobacteria</taxon>
        <taxon>Pasteurellales</taxon>
        <taxon>Pasteurellaceae</taxon>
        <taxon>Testudinibacter</taxon>
    </lineage>
</organism>
<evidence type="ECO:0000313" key="11">
    <source>
        <dbReference type="EMBL" id="TCV89734.1"/>
    </source>
</evidence>
<keyword evidence="6 8" id="KW-1133">Transmembrane helix</keyword>
<evidence type="ECO:0000256" key="4">
    <source>
        <dbReference type="ARBA" id="ARBA00022475"/>
    </source>
</evidence>
<proteinExistence type="inferred from homology"/>
<dbReference type="GO" id="GO:0044874">
    <property type="term" value="P:lipoprotein localization to outer membrane"/>
    <property type="evidence" value="ECO:0007669"/>
    <property type="project" value="TreeGrafter"/>
</dbReference>
<dbReference type="NCBIfam" id="TIGR02212">
    <property type="entry name" value="lolCE"/>
    <property type="match status" value="1"/>
</dbReference>
<evidence type="ECO:0000256" key="5">
    <source>
        <dbReference type="ARBA" id="ARBA00022692"/>
    </source>
</evidence>
<sequence length="398" mass="43405">MVKFSSVPLFIAWRYWRSKSADRFGRVVTWLGSIGIVLGVMALVIVLSVMNGLQQQQKDNVLSTLPHAVIQPLDGNLAADFKLRQPLPPFVQSAVGINNSDVILQSTTGIGAARIIGVTDVADDPALAWDELDLPQLLAPSDYHILIGAAVANELKLQVGDKVRVMLAANSQYTPFGRVPVQRLFTVAAVLHGDSSSDQRQVYANLQDVGRLLRIPPEEVQGVRLLLDDPFKITELPDYFPASEWKIADWREQKGEFFQAVAMEKNMMGLLIGLIIVVAIANIVTSLSLMVLDKQGEIAILQTQGMKKRQVMQIFIFQGLLVGVIGTLLGCGLGLLLAEFINPIIGVFNPGAVALPVLFDGTQLMLIVIATLGLTLLSTLYPAYRAAKIEPADALRYE</sequence>
<evidence type="ECO:0000256" key="3">
    <source>
        <dbReference type="ARBA" id="ARBA00022448"/>
    </source>
</evidence>
<keyword evidence="3" id="KW-0813">Transport</keyword>
<evidence type="ECO:0000256" key="1">
    <source>
        <dbReference type="ARBA" id="ARBA00004651"/>
    </source>
</evidence>
<evidence type="ECO:0000313" key="12">
    <source>
        <dbReference type="EMBL" id="TNG93701.1"/>
    </source>
</evidence>
<dbReference type="GO" id="GO:0098797">
    <property type="term" value="C:plasma membrane protein complex"/>
    <property type="evidence" value="ECO:0007669"/>
    <property type="project" value="TreeGrafter"/>
</dbReference>
<feature type="transmembrane region" description="Helical" evidence="8">
    <location>
        <begin position="267"/>
        <end position="292"/>
    </location>
</feature>
<protein>
    <submittedName>
        <fullName evidence="12">Lipoprotein-releasing ABC transporter permease subunit</fullName>
    </submittedName>
    <submittedName>
        <fullName evidence="11">Lipoprotein-releasing system permease protein</fullName>
    </submittedName>
</protein>
<dbReference type="InterPro" id="IPR025857">
    <property type="entry name" value="MacB_PCD"/>
</dbReference>
<dbReference type="PANTHER" id="PTHR30489">
    <property type="entry name" value="LIPOPROTEIN-RELEASING SYSTEM TRANSMEMBRANE PROTEIN LOLE"/>
    <property type="match status" value="1"/>
</dbReference>
<evidence type="ECO:0000256" key="7">
    <source>
        <dbReference type="ARBA" id="ARBA00023136"/>
    </source>
</evidence>
<evidence type="ECO:0000256" key="2">
    <source>
        <dbReference type="ARBA" id="ARBA00005236"/>
    </source>
</evidence>